<dbReference type="EMBL" id="JAWDJX010000004">
    <property type="protein sequence ID" value="KAK3057092.1"/>
    <property type="molecule type" value="Genomic_DNA"/>
</dbReference>
<evidence type="ECO:0000313" key="2">
    <source>
        <dbReference type="Proteomes" id="UP001271007"/>
    </source>
</evidence>
<evidence type="ECO:0000313" key="1">
    <source>
        <dbReference type="EMBL" id="KAK3057092.1"/>
    </source>
</evidence>
<dbReference type="AlphaFoldDB" id="A0AAJ0LVV3"/>
<accession>A0AAJ0LVV3</accession>
<protein>
    <submittedName>
        <fullName evidence="1">Uncharacterized protein</fullName>
    </submittedName>
</protein>
<dbReference type="Proteomes" id="UP001271007">
    <property type="component" value="Unassembled WGS sequence"/>
</dbReference>
<gene>
    <name evidence="1" type="ORF">LTR09_002130</name>
</gene>
<organism evidence="1 2">
    <name type="scientific">Extremus antarcticus</name>
    <dbReference type="NCBI Taxonomy" id="702011"/>
    <lineage>
        <taxon>Eukaryota</taxon>
        <taxon>Fungi</taxon>
        <taxon>Dikarya</taxon>
        <taxon>Ascomycota</taxon>
        <taxon>Pezizomycotina</taxon>
        <taxon>Dothideomycetes</taxon>
        <taxon>Dothideomycetidae</taxon>
        <taxon>Mycosphaerellales</taxon>
        <taxon>Extremaceae</taxon>
        <taxon>Extremus</taxon>
    </lineage>
</organism>
<name>A0AAJ0LVV3_9PEZI</name>
<reference evidence="1" key="1">
    <citation type="submission" date="2023-04" db="EMBL/GenBank/DDBJ databases">
        <title>Black Yeasts Isolated from many extreme environments.</title>
        <authorList>
            <person name="Coleine C."/>
            <person name="Stajich J.E."/>
            <person name="Selbmann L."/>
        </authorList>
    </citation>
    <scope>NUCLEOTIDE SEQUENCE</scope>
    <source>
        <strain evidence="1">CCFEE 5312</strain>
    </source>
</reference>
<sequence>MALSIHGPGLDGLQWDARLEEIKDVSRRDVSIELALGFKLVLESMISFWGQALYYFDTGDLPYAISAYTC</sequence>
<proteinExistence type="predicted"/>
<keyword evidence="2" id="KW-1185">Reference proteome</keyword>
<comment type="caution">
    <text evidence="1">The sequence shown here is derived from an EMBL/GenBank/DDBJ whole genome shotgun (WGS) entry which is preliminary data.</text>
</comment>